<comment type="function">
    <text evidence="2 5">Catalyzes the epimerization of the C3' and C5'positions of dTDP-6-deoxy-D-xylo-4-hexulose, forming dTDP-6-deoxy-L-lyxo-4-hexulose.</text>
</comment>
<sequence length="177" mass="20075">MSRFKRFHTELPGLTVVERKQFGDARGFFSRFFCQEELFELGSFASIAQINHSMTRTKGAVRGLHFQRPPYEEAKFVSCLAGAVFDVAVDMRPDSPTYLRWHGEVLSAENARSMMIPGGFAHGFQTLTENCELIYLHDKPFAPEAEGGLNALDPRVNIAWPIEITQMSERDRNLAFV</sequence>
<comment type="subunit">
    <text evidence="5">Homodimer.</text>
</comment>
<evidence type="ECO:0000256" key="5">
    <source>
        <dbReference type="RuleBase" id="RU364069"/>
    </source>
</evidence>
<evidence type="ECO:0000256" key="4">
    <source>
        <dbReference type="ARBA" id="ARBA00019595"/>
    </source>
</evidence>
<dbReference type="InterPro" id="IPR014710">
    <property type="entry name" value="RmlC-like_jellyroll"/>
</dbReference>
<dbReference type="PANTHER" id="PTHR21047">
    <property type="entry name" value="DTDP-6-DEOXY-D-GLUCOSE-3,5 EPIMERASE"/>
    <property type="match status" value="1"/>
</dbReference>
<dbReference type="Pfam" id="PF00908">
    <property type="entry name" value="dTDP_sugar_isom"/>
    <property type="match status" value="1"/>
</dbReference>
<evidence type="ECO:0000256" key="1">
    <source>
        <dbReference type="ARBA" id="ARBA00001298"/>
    </source>
</evidence>
<keyword evidence="7" id="KW-1185">Reference proteome</keyword>
<dbReference type="EC" id="5.1.3.13" evidence="3 5"/>
<evidence type="ECO:0000256" key="2">
    <source>
        <dbReference type="ARBA" id="ARBA00001997"/>
    </source>
</evidence>
<dbReference type="Proteomes" id="UP001432360">
    <property type="component" value="Chromosome"/>
</dbReference>
<dbReference type="SUPFAM" id="SSF51182">
    <property type="entry name" value="RmlC-like cupins"/>
    <property type="match status" value="1"/>
</dbReference>
<dbReference type="InterPro" id="IPR000888">
    <property type="entry name" value="RmlC-like"/>
</dbReference>
<reference evidence="6" key="1">
    <citation type="submission" date="2023-08" db="EMBL/GenBank/DDBJ databases">
        <title>Complete genome sequence of Sinorhizobium chiapanecum ITTG S70 isolated from Acaciella angustissima nodules in Chiapas-Mexico.</title>
        <authorList>
            <person name="Rincon-Rosales R."/>
            <person name="Rogel M.A."/>
            <person name="Rincon-Medina C.I."/>
            <person name="Guerrero G."/>
            <person name="Manzano-Gomez L.A."/>
            <person name="Lopez-Lopez A."/>
            <person name="Rincon Molina F.A."/>
            <person name="Martinez-Romero E."/>
        </authorList>
    </citation>
    <scope>NUCLEOTIDE SEQUENCE</scope>
    <source>
        <strain evidence="6">ITTG S70</strain>
    </source>
</reference>
<protein>
    <recommendedName>
        <fullName evidence="4 5">dTDP-4-dehydrorhamnose 3,5-epimerase</fullName>
        <ecNumber evidence="3 5">5.1.3.13</ecNumber>
    </recommendedName>
    <alternativeName>
        <fullName evidence="5">Thymidine diphospho-4-keto-rhamnose 3,5-epimerase</fullName>
    </alternativeName>
</protein>
<evidence type="ECO:0000313" key="6">
    <source>
        <dbReference type="EMBL" id="WVT02630.1"/>
    </source>
</evidence>
<dbReference type="NCBIfam" id="TIGR01221">
    <property type="entry name" value="rmlC"/>
    <property type="match status" value="1"/>
</dbReference>
<dbReference type="Gene3D" id="2.60.120.10">
    <property type="entry name" value="Jelly Rolls"/>
    <property type="match status" value="1"/>
</dbReference>
<dbReference type="CDD" id="cd00438">
    <property type="entry name" value="cupin_RmlC"/>
    <property type="match status" value="1"/>
</dbReference>
<proteinExistence type="inferred from homology"/>
<comment type="similarity">
    <text evidence="5">Belongs to the dTDP-4-dehydrorhamnose 3,5-epimerase family.</text>
</comment>
<keyword evidence="5 6" id="KW-0413">Isomerase</keyword>
<dbReference type="InterPro" id="IPR011051">
    <property type="entry name" value="RmlC_Cupin_sf"/>
</dbReference>
<dbReference type="RefSeq" id="WP_331371901.1">
    <property type="nucleotide sequence ID" value="NZ_CP133148.1"/>
</dbReference>
<dbReference type="GO" id="GO:0008830">
    <property type="term" value="F:dTDP-4-dehydrorhamnose 3,5-epimerase activity"/>
    <property type="evidence" value="ECO:0007669"/>
    <property type="project" value="UniProtKB-EC"/>
</dbReference>
<comment type="catalytic activity">
    <reaction evidence="1 5">
        <text>dTDP-4-dehydro-6-deoxy-alpha-D-glucose = dTDP-4-dehydro-beta-L-rhamnose</text>
        <dbReference type="Rhea" id="RHEA:16969"/>
        <dbReference type="ChEBI" id="CHEBI:57649"/>
        <dbReference type="ChEBI" id="CHEBI:62830"/>
        <dbReference type="EC" id="5.1.3.13"/>
    </reaction>
</comment>
<gene>
    <name evidence="6" type="primary">rfbC</name>
    <name evidence="6" type="ORF">RB548_14050</name>
</gene>
<evidence type="ECO:0000256" key="3">
    <source>
        <dbReference type="ARBA" id="ARBA00012098"/>
    </source>
</evidence>
<dbReference type="EMBL" id="CP133148">
    <property type="protein sequence ID" value="WVT02630.1"/>
    <property type="molecule type" value="Genomic_DNA"/>
</dbReference>
<name>A0ABZ2B559_9HYPH</name>
<organism evidence="6 7">
    <name type="scientific">Sinorhizobium chiapasense</name>
    <dbReference type="NCBI Taxonomy" id="501572"/>
    <lineage>
        <taxon>Bacteria</taxon>
        <taxon>Pseudomonadati</taxon>
        <taxon>Pseudomonadota</taxon>
        <taxon>Alphaproteobacteria</taxon>
        <taxon>Hyphomicrobiales</taxon>
        <taxon>Rhizobiaceae</taxon>
        <taxon>Sinorhizobium/Ensifer group</taxon>
        <taxon>Sinorhizobium</taxon>
    </lineage>
</organism>
<dbReference type="PANTHER" id="PTHR21047:SF2">
    <property type="entry name" value="THYMIDINE DIPHOSPHO-4-KETO-RHAMNOSE 3,5-EPIMERASE"/>
    <property type="match status" value="1"/>
</dbReference>
<evidence type="ECO:0000313" key="7">
    <source>
        <dbReference type="Proteomes" id="UP001432360"/>
    </source>
</evidence>
<comment type="pathway">
    <text evidence="5">Carbohydrate biosynthesis; dTDP-L-rhamnose biosynthesis.</text>
</comment>
<accession>A0ABZ2B559</accession>